<evidence type="ECO:0000256" key="5">
    <source>
        <dbReference type="PIRSR" id="PIRSR617867-1"/>
    </source>
</evidence>
<sequence>MKVLIVCTGNICRSPTAEALLRHHLISAGLGDRVLLDSAGMAGYHIGQPPSSEAVICAAERGYDLSALRARQITHRDFDDFDLILAMDHGHLRQLERQRPEGSACGLALYLDVMPDAGDEVADPYYGTLADYEIMLDVIESAAPPWIEAFKRDYLAAHGTKP</sequence>
<keyword evidence="3" id="KW-0378">Hydrolase</keyword>
<feature type="active site" description="Proton donor" evidence="5">
    <location>
        <position position="123"/>
    </location>
</feature>
<evidence type="ECO:0000313" key="7">
    <source>
        <dbReference type="EMBL" id="NIA71069.1"/>
    </source>
</evidence>
<evidence type="ECO:0000256" key="1">
    <source>
        <dbReference type="ARBA" id="ARBA00011063"/>
    </source>
</evidence>
<dbReference type="Pfam" id="PF01451">
    <property type="entry name" value="LMWPc"/>
    <property type="match status" value="1"/>
</dbReference>
<comment type="caution">
    <text evidence="7">The sequence shown here is derived from an EMBL/GenBank/DDBJ whole genome shotgun (WGS) entry which is preliminary data.</text>
</comment>
<evidence type="ECO:0000259" key="6">
    <source>
        <dbReference type="SMART" id="SM00226"/>
    </source>
</evidence>
<dbReference type="EMBL" id="JAAQPH010000018">
    <property type="protein sequence ID" value="NIA71069.1"/>
    <property type="molecule type" value="Genomic_DNA"/>
</dbReference>
<gene>
    <name evidence="7" type="ORF">HBA54_20935</name>
</gene>
<comment type="similarity">
    <text evidence="1">Belongs to the low molecular weight phosphotyrosine protein phosphatase family.</text>
</comment>
<feature type="active site" description="Nucleophile" evidence="5">
    <location>
        <position position="13"/>
    </location>
</feature>
<reference evidence="7" key="1">
    <citation type="submission" date="2020-03" db="EMBL/GenBank/DDBJ databases">
        <title>Genome of Pelagibius litoralis DSM 21314T.</title>
        <authorList>
            <person name="Wang G."/>
        </authorList>
    </citation>
    <scope>NUCLEOTIDE SEQUENCE</scope>
    <source>
        <strain evidence="7">DSM 21314</strain>
    </source>
</reference>
<dbReference type="Gene3D" id="3.40.50.2300">
    <property type="match status" value="1"/>
</dbReference>
<keyword evidence="4" id="KW-0904">Protein phosphatase</keyword>
<dbReference type="InterPro" id="IPR050438">
    <property type="entry name" value="LMW_PTPase"/>
</dbReference>
<protein>
    <recommendedName>
        <fullName evidence="2">protein-tyrosine-phosphatase</fullName>
        <ecNumber evidence="2">3.1.3.48</ecNumber>
    </recommendedName>
</protein>
<feature type="domain" description="Phosphotyrosine protein phosphatase I" evidence="6">
    <location>
        <begin position="1"/>
        <end position="149"/>
    </location>
</feature>
<dbReference type="InterPro" id="IPR017867">
    <property type="entry name" value="Tyr_phospatase_low_mol_wt"/>
</dbReference>
<dbReference type="AlphaFoldDB" id="A0A967KCV1"/>
<dbReference type="PRINTS" id="PR00719">
    <property type="entry name" value="LMWPTPASE"/>
</dbReference>
<dbReference type="GO" id="GO:0004725">
    <property type="term" value="F:protein tyrosine phosphatase activity"/>
    <property type="evidence" value="ECO:0007669"/>
    <property type="project" value="UniProtKB-EC"/>
</dbReference>
<evidence type="ECO:0000256" key="4">
    <source>
        <dbReference type="ARBA" id="ARBA00022912"/>
    </source>
</evidence>
<evidence type="ECO:0000256" key="3">
    <source>
        <dbReference type="ARBA" id="ARBA00022801"/>
    </source>
</evidence>
<organism evidence="7 8">
    <name type="scientific">Pelagibius litoralis</name>
    <dbReference type="NCBI Taxonomy" id="374515"/>
    <lineage>
        <taxon>Bacteria</taxon>
        <taxon>Pseudomonadati</taxon>
        <taxon>Pseudomonadota</taxon>
        <taxon>Alphaproteobacteria</taxon>
        <taxon>Rhodospirillales</taxon>
        <taxon>Rhodovibrionaceae</taxon>
        <taxon>Pelagibius</taxon>
    </lineage>
</organism>
<proteinExistence type="inferred from homology"/>
<dbReference type="InterPro" id="IPR036196">
    <property type="entry name" value="Ptyr_pPase_sf"/>
</dbReference>
<accession>A0A967KCV1</accession>
<dbReference type="SUPFAM" id="SSF52788">
    <property type="entry name" value="Phosphotyrosine protein phosphatases I"/>
    <property type="match status" value="1"/>
</dbReference>
<keyword evidence="8" id="KW-1185">Reference proteome</keyword>
<dbReference type="PANTHER" id="PTHR11717:SF7">
    <property type="entry name" value="LOW MOLECULAR WEIGHT PHOSPHOTYROSINE PROTEIN PHOSPHATASE"/>
    <property type="match status" value="1"/>
</dbReference>
<name>A0A967KCV1_9PROT</name>
<dbReference type="Proteomes" id="UP000761264">
    <property type="component" value="Unassembled WGS sequence"/>
</dbReference>
<dbReference type="PANTHER" id="PTHR11717">
    <property type="entry name" value="LOW MOLECULAR WEIGHT PROTEIN TYROSINE PHOSPHATASE"/>
    <property type="match status" value="1"/>
</dbReference>
<dbReference type="SMART" id="SM00226">
    <property type="entry name" value="LMWPc"/>
    <property type="match status" value="1"/>
</dbReference>
<evidence type="ECO:0000313" key="8">
    <source>
        <dbReference type="Proteomes" id="UP000761264"/>
    </source>
</evidence>
<dbReference type="InterPro" id="IPR023485">
    <property type="entry name" value="Ptyr_pPase"/>
</dbReference>
<dbReference type="EC" id="3.1.3.48" evidence="2"/>
<feature type="active site" description="Nucleophile" evidence="5">
    <location>
        <position position="7"/>
    </location>
</feature>
<dbReference type="CDD" id="cd16343">
    <property type="entry name" value="LMWPTP"/>
    <property type="match status" value="1"/>
</dbReference>
<evidence type="ECO:0000256" key="2">
    <source>
        <dbReference type="ARBA" id="ARBA00013064"/>
    </source>
</evidence>